<feature type="binding site" evidence="7">
    <location>
        <position position="170"/>
    </location>
    <ligand>
        <name>substrate</name>
    </ligand>
</feature>
<dbReference type="GO" id="GO:0004807">
    <property type="term" value="F:triose-phosphate isomerase activity"/>
    <property type="evidence" value="ECO:0007669"/>
    <property type="project" value="UniProtKB-UniRule"/>
</dbReference>
<evidence type="ECO:0000256" key="8">
    <source>
        <dbReference type="RuleBase" id="RU363013"/>
    </source>
</evidence>
<evidence type="ECO:0000256" key="1">
    <source>
        <dbReference type="ARBA" id="ARBA00004680"/>
    </source>
</evidence>
<gene>
    <name evidence="7" type="primary">tpiA</name>
    <name evidence="9" type="ORF">A3J59_02945</name>
</gene>
<dbReference type="PANTHER" id="PTHR21139">
    <property type="entry name" value="TRIOSEPHOSPHATE ISOMERASE"/>
    <property type="match status" value="1"/>
</dbReference>
<comment type="similarity">
    <text evidence="2 7 8">Belongs to the triosephosphate isomerase family.</text>
</comment>
<accession>A0A1G1YI97</accession>
<dbReference type="EMBL" id="MHIL01000022">
    <property type="protein sequence ID" value="OGY51207.1"/>
    <property type="molecule type" value="Genomic_DNA"/>
</dbReference>
<organism evidence="9 10">
    <name type="scientific">Candidatus Buchananbacteria bacterium RIFCSPHIGHO2_02_FULL_56_16</name>
    <dbReference type="NCBI Taxonomy" id="1797542"/>
    <lineage>
        <taxon>Bacteria</taxon>
        <taxon>Candidatus Buchananiibacteriota</taxon>
    </lineage>
</organism>
<feature type="binding site" evidence="7">
    <location>
        <begin position="8"/>
        <end position="10"/>
    </location>
    <ligand>
        <name>substrate</name>
    </ligand>
</feature>
<dbReference type="FunFam" id="3.20.20.70:FF:000016">
    <property type="entry name" value="Triosephosphate isomerase"/>
    <property type="match status" value="1"/>
</dbReference>
<feature type="binding site" evidence="7">
    <location>
        <position position="211"/>
    </location>
    <ligand>
        <name>substrate</name>
    </ligand>
</feature>
<comment type="caution">
    <text evidence="9">The sequence shown here is derived from an EMBL/GenBank/DDBJ whole genome shotgun (WGS) entry which is preliminary data.</text>
</comment>
<dbReference type="SUPFAM" id="SSF51351">
    <property type="entry name" value="Triosephosphate isomerase (TIM)"/>
    <property type="match status" value="1"/>
</dbReference>
<evidence type="ECO:0000256" key="3">
    <source>
        <dbReference type="ARBA" id="ARBA00022432"/>
    </source>
</evidence>
<feature type="active site" description="Proton acceptor" evidence="7">
    <location>
        <position position="164"/>
    </location>
</feature>
<feature type="active site" description="Electrophile" evidence="7">
    <location>
        <position position="92"/>
    </location>
</feature>
<sequence>MSPLIIANWKMKLGLDESRLLAQAVKKIPTGSTEVVICPSFPSLTTVSAVLARSRFALGAQDCFWEPHGAYTGAVSPETLHEIGCRYVIVGHSERRQYLGETDEMVHRKVAAALSAGLVPIICVGETFEQRQTGHQDYALIQQTSRALEGIALTEDQQLIVAYEPVWVIGTGQAINPDQAQTAHQVIRQTLIDLFPLTLVTENIRIIYGGSVDSGNVADFVRLEHTAGVLVGNASLDAGAFAALIRSV</sequence>
<comment type="pathway">
    <text evidence="7 8">Carbohydrate biosynthesis; gluconeogenesis.</text>
</comment>
<name>A0A1G1YI97_9BACT</name>
<comment type="caution">
    <text evidence="7">Lacks conserved residue(s) required for the propagation of feature annotation.</text>
</comment>
<comment type="subunit">
    <text evidence="7 8">Homodimer.</text>
</comment>
<evidence type="ECO:0000256" key="4">
    <source>
        <dbReference type="ARBA" id="ARBA00022490"/>
    </source>
</evidence>
<dbReference type="GO" id="GO:0006094">
    <property type="term" value="P:gluconeogenesis"/>
    <property type="evidence" value="ECO:0007669"/>
    <property type="project" value="UniProtKB-UniRule"/>
</dbReference>
<keyword evidence="5 7" id="KW-0324">Glycolysis</keyword>
<comment type="subcellular location">
    <subcellularLocation>
        <location evidence="7 8">Cytoplasm</location>
    </subcellularLocation>
</comment>
<protein>
    <recommendedName>
        <fullName evidence="7 8">Triosephosphate isomerase</fullName>
        <shortName evidence="7">TIM</shortName>
        <shortName evidence="7">TPI</shortName>
        <ecNumber evidence="7 8">5.3.1.1</ecNumber>
    </recommendedName>
    <alternativeName>
        <fullName evidence="7">Triose-phosphate isomerase</fullName>
    </alternativeName>
</protein>
<dbReference type="InterPro" id="IPR022896">
    <property type="entry name" value="TrioseP_Isoase_bac/euk"/>
</dbReference>
<comment type="catalytic activity">
    <reaction evidence="7 8">
        <text>D-glyceraldehyde 3-phosphate = dihydroxyacetone phosphate</text>
        <dbReference type="Rhea" id="RHEA:18585"/>
        <dbReference type="ChEBI" id="CHEBI:57642"/>
        <dbReference type="ChEBI" id="CHEBI:59776"/>
        <dbReference type="EC" id="5.3.1.1"/>
    </reaction>
</comment>
<keyword evidence="4 7" id="KW-0963">Cytoplasm</keyword>
<dbReference type="STRING" id="1797542.A3J59_02945"/>
<dbReference type="PROSITE" id="PS51440">
    <property type="entry name" value="TIM_2"/>
    <property type="match status" value="1"/>
</dbReference>
<dbReference type="Gene3D" id="3.20.20.70">
    <property type="entry name" value="Aldolase class I"/>
    <property type="match status" value="1"/>
</dbReference>
<evidence type="ECO:0000256" key="7">
    <source>
        <dbReference type="HAMAP-Rule" id="MF_00147"/>
    </source>
</evidence>
<dbReference type="GO" id="GO:0019563">
    <property type="term" value="P:glycerol catabolic process"/>
    <property type="evidence" value="ECO:0007669"/>
    <property type="project" value="TreeGrafter"/>
</dbReference>
<dbReference type="GO" id="GO:0005829">
    <property type="term" value="C:cytosol"/>
    <property type="evidence" value="ECO:0007669"/>
    <property type="project" value="TreeGrafter"/>
</dbReference>
<reference evidence="9 10" key="1">
    <citation type="journal article" date="2016" name="Nat. Commun.">
        <title>Thousands of microbial genomes shed light on interconnected biogeochemical processes in an aquifer system.</title>
        <authorList>
            <person name="Anantharaman K."/>
            <person name="Brown C.T."/>
            <person name="Hug L.A."/>
            <person name="Sharon I."/>
            <person name="Castelle C.J."/>
            <person name="Probst A.J."/>
            <person name="Thomas B.C."/>
            <person name="Singh A."/>
            <person name="Wilkins M.J."/>
            <person name="Karaoz U."/>
            <person name="Brodie E.L."/>
            <person name="Williams K.H."/>
            <person name="Hubbard S.S."/>
            <person name="Banfield J.F."/>
        </authorList>
    </citation>
    <scope>NUCLEOTIDE SEQUENCE [LARGE SCALE GENOMIC DNA]</scope>
</reference>
<dbReference type="NCBIfam" id="TIGR00419">
    <property type="entry name" value="tim"/>
    <property type="match status" value="1"/>
</dbReference>
<dbReference type="GO" id="GO:0006096">
    <property type="term" value="P:glycolytic process"/>
    <property type="evidence" value="ECO:0007669"/>
    <property type="project" value="UniProtKB-UniRule"/>
</dbReference>
<dbReference type="GO" id="GO:0046166">
    <property type="term" value="P:glyceraldehyde-3-phosphate biosynthetic process"/>
    <property type="evidence" value="ECO:0007669"/>
    <property type="project" value="TreeGrafter"/>
</dbReference>
<proteinExistence type="inferred from homology"/>
<dbReference type="Pfam" id="PF00121">
    <property type="entry name" value="TIM"/>
    <property type="match status" value="1"/>
</dbReference>
<comment type="pathway">
    <text evidence="1 7 8">Carbohydrate degradation; glycolysis; D-glyceraldehyde 3-phosphate from glycerone phosphate: step 1/1.</text>
</comment>
<dbReference type="HAMAP" id="MF_00147_B">
    <property type="entry name" value="TIM_B"/>
    <property type="match status" value="1"/>
</dbReference>
<evidence type="ECO:0000313" key="10">
    <source>
        <dbReference type="Proteomes" id="UP000177310"/>
    </source>
</evidence>
<keyword evidence="3 7" id="KW-0312">Gluconeogenesis</keyword>
<evidence type="ECO:0000313" key="9">
    <source>
        <dbReference type="EMBL" id="OGY51207.1"/>
    </source>
</evidence>
<evidence type="ECO:0000256" key="6">
    <source>
        <dbReference type="ARBA" id="ARBA00023235"/>
    </source>
</evidence>
<keyword evidence="6 7" id="KW-0413">Isomerase</keyword>
<dbReference type="UniPathway" id="UPA00109">
    <property type="reaction ID" value="UER00189"/>
</dbReference>
<comment type="function">
    <text evidence="7">Involved in the gluconeogenesis. Catalyzes stereospecifically the conversion of dihydroxyacetone phosphate (DHAP) to D-glyceraldehyde-3-phosphate (G3P).</text>
</comment>
<dbReference type="InterPro" id="IPR013785">
    <property type="entry name" value="Aldolase_TIM"/>
</dbReference>
<dbReference type="UniPathway" id="UPA00138"/>
<dbReference type="InterPro" id="IPR000652">
    <property type="entry name" value="Triosephosphate_isomerase"/>
</dbReference>
<dbReference type="CDD" id="cd00311">
    <property type="entry name" value="TIM"/>
    <property type="match status" value="1"/>
</dbReference>
<evidence type="ECO:0000256" key="2">
    <source>
        <dbReference type="ARBA" id="ARBA00007422"/>
    </source>
</evidence>
<dbReference type="InterPro" id="IPR035990">
    <property type="entry name" value="TIM_sf"/>
</dbReference>
<evidence type="ECO:0000256" key="5">
    <source>
        <dbReference type="ARBA" id="ARBA00023152"/>
    </source>
</evidence>
<dbReference type="Proteomes" id="UP000177310">
    <property type="component" value="Unassembled WGS sequence"/>
</dbReference>
<dbReference type="AlphaFoldDB" id="A0A1G1YI97"/>
<dbReference type="EC" id="5.3.1.1" evidence="7 8"/>
<dbReference type="PANTHER" id="PTHR21139:SF42">
    <property type="entry name" value="TRIOSEPHOSPHATE ISOMERASE"/>
    <property type="match status" value="1"/>
</dbReference>